<keyword evidence="2" id="KW-1185">Reference proteome</keyword>
<sequence>SPLPSLGLRSTVTSTQLVGPIGVSHRGAIDSYSRLPNGIGPVCRAACPRLCALRACPTAEFSRGLFF</sequence>
<evidence type="ECO:0000313" key="2">
    <source>
        <dbReference type="Proteomes" id="UP000054821"/>
    </source>
</evidence>
<comment type="caution">
    <text evidence="1">The sequence shown here is derived from an EMBL/GenBank/DDBJ whole genome shotgun (WGS) entry which is preliminary data.</text>
</comment>
<dbReference type="Proteomes" id="UP000054821">
    <property type="component" value="Unassembled WGS sequence"/>
</dbReference>
<protein>
    <submittedName>
        <fullName evidence="1">Uncharacterized protein</fullName>
    </submittedName>
</protein>
<dbReference type="GeneID" id="36347762"/>
<accession>A0A2P4ZEY9</accession>
<dbReference type="EMBL" id="JPDN02000034">
    <property type="protein sequence ID" value="PON22851.1"/>
    <property type="molecule type" value="Genomic_DNA"/>
</dbReference>
<dbReference type="RefSeq" id="XP_024404960.1">
    <property type="nucleotide sequence ID" value="XM_024550303.1"/>
</dbReference>
<proteinExistence type="predicted"/>
<reference evidence="1 2" key="1">
    <citation type="journal article" date="2016" name="Genome Announc.">
        <title>Draft Whole-Genome Sequence of Trichoderma gamsii T6085, a Promising Biocontrol Agent of Fusarium Head Blight on Wheat.</title>
        <authorList>
            <person name="Baroncelli R."/>
            <person name="Zapparata A."/>
            <person name="Piaggeschi G."/>
            <person name="Sarrocco S."/>
            <person name="Vannacci G."/>
        </authorList>
    </citation>
    <scope>NUCLEOTIDE SEQUENCE [LARGE SCALE GENOMIC DNA]</scope>
    <source>
        <strain evidence="1 2">T6085</strain>
    </source>
</reference>
<organism evidence="1 2">
    <name type="scientific">Trichoderma gamsii</name>
    <dbReference type="NCBI Taxonomy" id="398673"/>
    <lineage>
        <taxon>Eukaryota</taxon>
        <taxon>Fungi</taxon>
        <taxon>Dikarya</taxon>
        <taxon>Ascomycota</taxon>
        <taxon>Pezizomycotina</taxon>
        <taxon>Sordariomycetes</taxon>
        <taxon>Hypocreomycetidae</taxon>
        <taxon>Hypocreales</taxon>
        <taxon>Hypocreaceae</taxon>
        <taxon>Trichoderma</taxon>
    </lineage>
</organism>
<name>A0A2P4ZEY9_9HYPO</name>
<evidence type="ECO:0000313" key="1">
    <source>
        <dbReference type="EMBL" id="PON22851.1"/>
    </source>
</evidence>
<feature type="non-terminal residue" evidence="1">
    <location>
        <position position="1"/>
    </location>
</feature>
<dbReference type="AlphaFoldDB" id="A0A2P4ZEY9"/>
<gene>
    <name evidence="1" type="ORF">TGAM01_v208331</name>
</gene>